<protein>
    <submittedName>
        <fullName evidence="3">Uncharacterized protein</fullName>
    </submittedName>
</protein>
<feature type="chain" id="PRO_5043915839" evidence="2">
    <location>
        <begin position="20"/>
        <end position="142"/>
    </location>
</feature>
<evidence type="ECO:0000313" key="4">
    <source>
        <dbReference type="Proteomes" id="UP000294847"/>
    </source>
</evidence>
<name>A0A4P7NC14_PYROR</name>
<feature type="signal peptide" evidence="2">
    <location>
        <begin position="1"/>
        <end position="19"/>
    </location>
</feature>
<evidence type="ECO:0000256" key="2">
    <source>
        <dbReference type="SAM" id="SignalP"/>
    </source>
</evidence>
<evidence type="ECO:0000256" key="1">
    <source>
        <dbReference type="SAM" id="MobiDB-lite"/>
    </source>
</evidence>
<proteinExistence type="predicted"/>
<dbReference type="Proteomes" id="UP000294847">
    <property type="component" value="Chromosome 3"/>
</dbReference>
<dbReference type="AlphaFoldDB" id="A0A4P7NC14"/>
<keyword evidence="2" id="KW-0732">Signal</keyword>
<accession>A0A4P7NC14</accession>
<dbReference type="VEuPathDB" id="FungiDB:M_BR32_EuGene_00120711"/>
<feature type="region of interest" description="Disordered" evidence="1">
    <location>
        <begin position="118"/>
        <end position="142"/>
    </location>
</feature>
<reference evidence="3 4" key="1">
    <citation type="journal article" date="2019" name="Mol. Biol. Evol.">
        <title>Blast fungal genomes show frequent chromosomal changes, gene gains and losses, and effector gene turnover.</title>
        <authorList>
            <person name="Gomez Luciano L.B."/>
            <person name="Jason Tsai I."/>
            <person name="Chuma I."/>
            <person name="Tosa Y."/>
            <person name="Chen Y.H."/>
            <person name="Li J.Y."/>
            <person name="Li M.Y."/>
            <person name="Jade Lu M.Y."/>
            <person name="Nakayashiki H."/>
            <person name="Li W.H."/>
        </authorList>
    </citation>
    <scope>NUCLEOTIDE SEQUENCE [LARGE SCALE GENOMIC DNA]</scope>
    <source>
        <strain evidence="3">MZ5-1-6</strain>
    </source>
</reference>
<gene>
    <name evidence="3" type="ORF">PoMZ_02841</name>
</gene>
<evidence type="ECO:0000313" key="3">
    <source>
        <dbReference type="EMBL" id="QBZ57904.1"/>
    </source>
</evidence>
<organism evidence="3 4">
    <name type="scientific">Pyricularia oryzae</name>
    <name type="common">Rice blast fungus</name>
    <name type="synonym">Magnaporthe oryzae</name>
    <dbReference type="NCBI Taxonomy" id="318829"/>
    <lineage>
        <taxon>Eukaryota</taxon>
        <taxon>Fungi</taxon>
        <taxon>Dikarya</taxon>
        <taxon>Ascomycota</taxon>
        <taxon>Pezizomycotina</taxon>
        <taxon>Sordariomycetes</taxon>
        <taxon>Sordariomycetidae</taxon>
        <taxon>Magnaporthales</taxon>
        <taxon>Pyriculariaceae</taxon>
        <taxon>Pyricularia</taxon>
    </lineage>
</organism>
<dbReference type="EMBL" id="CP034206">
    <property type="protein sequence ID" value="QBZ57904.1"/>
    <property type="molecule type" value="Genomic_DNA"/>
</dbReference>
<sequence length="142" mass="15513">MRFDIIAVLSLATMATANSKKSDPYQPISLKGLKSCQAACISATIRSLGKGDIAIMSTPAMDFCSQPDLKLWLAKEVFPCGQVTCGRKVRLYAKRGMKWLRKTCPDVTFVEAELMQPAPQSPATVHDDEHADAVDVNDADDH</sequence>